<reference evidence="3" key="1">
    <citation type="journal article" date="2019" name="Int. J. Syst. Evol. Microbiol.">
        <title>The Global Catalogue of Microorganisms (GCM) 10K type strain sequencing project: providing services to taxonomists for standard genome sequencing and annotation.</title>
        <authorList>
            <consortium name="The Broad Institute Genomics Platform"/>
            <consortium name="The Broad Institute Genome Sequencing Center for Infectious Disease"/>
            <person name="Wu L."/>
            <person name="Ma J."/>
        </authorList>
    </citation>
    <scope>NUCLEOTIDE SEQUENCE [LARGE SCALE GENOMIC DNA]</scope>
    <source>
        <strain evidence="3">JCM 18306</strain>
    </source>
</reference>
<proteinExistence type="predicted"/>
<evidence type="ECO:0000313" key="3">
    <source>
        <dbReference type="Proteomes" id="UP001499878"/>
    </source>
</evidence>
<dbReference type="EMBL" id="BAABJR010000013">
    <property type="protein sequence ID" value="GAA5212943.1"/>
    <property type="molecule type" value="Genomic_DNA"/>
</dbReference>
<feature type="region of interest" description="Disordered" evidence="1">
    <location>
        <begin position="1"/>
        <end position="26"/>
    </location>
</feature>
<keyword evidence="3" id="KW-1185">Reference proteome</keyword>
<protein>
    <submittedName>
        <fullName evidence="2">Uncharacterized protein</fullName>
    </submittedName>
</protein>
<name>A0ABP9TB57_9ACTN</name>
<comment type="caution">
    <text evidence="2">The sequence shown here is derived from an EMBL/GenBank/DDBJ whole genome shotgun (WGS) entry which is preliminary data.</text>
</comment>
<accession>A0ABP9TB57</accession>
<evidence type="ECO:0000313" key="2">
    <source>
        <dbReference type="EMBL" id="GAA5212943.1"/>
    </source>
</evidence>
<dbReference type="Proteomes" id="UP001499878">
    <property type="component" value="Unassembled WGS sequence"/>
</dbReference>
<sequence>MSCRSTTIPRNQFSAATPTASAKSTTATIHATGLRTVTGPHPLSTAAARDSCYPKYVRDIRNVTNG</sequence>
<feature type="compositionally biased region" description="Low complexity" evidence="1">
    <location>
        <begin position="14"/>
        <end position="26"/>
    </location>
</feature>
<organism evidence="2 3">
    <name type="scientific">Streptomyces thinghirensis</name>
    <dbReference type="NCBI Taxonomy" id="551547"/>
    <lineage>
        <taxon>Bacteria</taxon>
        <taxon>Bacillati</taxon>
        <taxon>Actinomycetota</taxon>
        <taxon>Actinomycetes</taxon>
        <taxon>Kitasatosporales</taxon>
        <taxon>Streptomycetaceae</taxon>
        <taxon>Streptomyces</taxon>
    </lineage>
</organism>
<feature type="compositionally biased region" description="Polar residues" evidence="1">
    <location>
        <begin position="1"/>
        <end position="13"/>
    </location>
</feature>
<gene>
    <name evidence="2" type="ORF">GCM10023323_51520</name>
</gene>
<evidence type="ECO:0000256" key="1">
    <source>
        <dbReference type="SAM" id="MobiDB-lite"/>
    </source>
</evidence>